<evidence type="ECO:0000259" key="1">
    <source>
        <dbReference type="PROSITE" id="PS51677"/>
    </source>
</evidence>
<evidence type="ECO:0000313" key="3">
    <source>
        <dbReference type="Proteomes" id="UP000612585"/>
    </source>
</evidence>
<dbReference type="InterPro" id="IPR006311">
    <property type="entry name" value="TAT_signal"/>
</dbReference>
<protein>
    <recommendedName>
        <fullName evidence="1">NodB homology domain-containing protein</fullName>
    </recommendedName>
</protein>
<proteinExistence type="predicted"/>
<dbReference type="SUPFAM" id="SSF88713">
    <property type="entry name" value="Glycoside hydrolase/deacetylase"/>
    <property type="match status" value="1"/>
</dbReference>
<evidence type="ECO:0000313" key="2">
    <source>
        <dbReference type="EMBL" id="GIJ64488.1"/>
    </source>
</evidence>
<dbReference type="GO" id="GO:0005975">
    <property type="term" value="P:carbohydrate metabolic process"/>
    <property type="evidence" value="ECO:0007669"/>
    <property type="project" value="InterPro"/>
</dbReference>
<sequence>MDRRKFLSGAALAAAGAVGGAAGVPLVRRALAMDRPALGGGYASAADALTAAHSPNTTITYFVETDEPVVAFTFDDGPAPKWTPTVLDALDEWKVPATFFMVGRNLAAHADVVRGRLDRHEVGNHTWSHADLATLDRQRVRDEITRAHDTIRRVTGRSPTLLRPPYGHLGGSTILAADSLNYEVVLWSHQMREKKFRNDPGAQARDIIDNVGPGSIVLAHDVGPARRLVALRRLGEMFAGLKARGFRFVTVSELMKLG</sequence>
<dbReference type="InterPro" id="IPR011330">
    <property type="entry name" value="Glyco_hydro/deAcase_b/a-brl"/>
</dbReference>
<dbReference type="InterPro" id="IPR002509">
    <property type="entry name" value="NODB_dom"/>
</dbReference>
<feature type="domain" description="NodB homology" evidence="1">
    <location>
        <begin position="68"/>
        <end position="249"/>
    </location>
</feature>
<accession>A0A8J3ZKI4</accession>
<dbReference type="Proteomes" id="UP000612585">
    <property type="component" value="Unassembled WGS sequence"/>
</dbReference>
<dbReference type="Pfam" id="PF01522">
    <property type="entry name" value="Polysacc_deac_1"/>
    <property type="match status" value="1"/>
</dbReference>
<dbReference type="PROSITE" id="PS51677">
    <property type="entry name" value="NODB"/>
    <property type="match status" value="1"/>
</dbReference>
<dbReference type="AlphaFoldDB" id="A0A8J3ZKI4"/>
<reference evidence="2" key="1">
    <citation type="submission" date="2021-01" db="EMBL/GenBank/DDBJ databases">
        <title>Whole genome shotgun sequence of Virgisporangium aurantiacum NBRC 16421.</title>
        <authorList>
            <person name="Komaki H."/>
            <person name="Tamura T."/>
        </authorList>
    </citation>
    <scope>NUCLEOTIDE SEQUENCE</scope>
    <source>
        <strain evidence="2">NBRC 16421</strain>
    </source>
</reference>
<keyword evidence="3" id="KW-1185">Reference proteome</keyword>
<dbReference type="EMBL" id="BOPG01000118">
    <property type="protein sequence ID" value="GIJ64488.1"/>
    <property type="molecule type" value="Genomic_DNA"/>
</dbReference>
<gene>
    <name evidence="2" type="ORF">Vau01_120040</name>
</gene>
<dbReference type="InterPro" id="IPR050248">
    <property type="entry name" value="Polysacc_deacetylase_ArnD"/>
</dbReference>
<dbReference type="CDD" id="cd10917">
    <property type="entry name" value="CE4_NodB_like_6s_7s"/>
    <property type="match status" value="1"/>
</dbReference>
<organism evidence="2 3">
    <name type="scientific">Virgisporangium aurantiacum</name>
    <dbReference type="NCBI Taxonomy" id="175570"/>
    <lineage>
        <taxon>Bacteria</taxon>
        <taxon>Bacillati</taxon>
        <taxon>Actinomycetota</taxon>
        <taxon>Actinomycetes</taxon>
        <taxon>Micromonosporales</taxon>
        <taxon>Micromonosporaceae</taxon>
        <taxon>Virgisporangium</taxon>
    </lineage>
</organism>
<name>A0A8J3ZKI4_9ACTN</name>
<dbReference type="GO" id="GO:0016810">
    <property type="term" value="F:hydrolase activity, acting on carbon-nitrogen (but not peptide) bonds"/>
    <property type="evidence" value="ECO:0007669"/>
    <property type="project" value="InterPro"/>
</dbReference>
<dbReference type="PROSITE" id="PS51318">
    <property type="entry name" value="TAT"/>
    <property type="match status" value="1"/>
</dbReference>
<dbReference type="PANTHER" id="PTHR10587">
    <property type="entry name" value="GLYCOSYL TRANSFERASE-RELATED"/>
    <property type="match status" value="1"/>
</dbReference>
<comment type="caution">
    <text evidence="2">The sequence shown here is derived from an EMBL/GenBank/DDBJ whole genome shotgun (WGS) entry which is preliminary data.</text>
</comment>
<dbReference type="Gene3D" id="3.20.20.370">
    <property type="entry name" value="Glycoside hydrolase/deacetylase"/>
    <property type="match status" value="1"/>
</dbReference>